<dbReference type="EMBL" id="QXTE01001546">
    <property type="protein sequence ID" value="TFJ95753.1"/>
    <property type="molecule type" value="Genomic_DNA"/>
</dbReference>
<dbReference type="Proteomes" id="UP000297703">
    <property type="component" value="Unassembled WGS sequence"/>
</dbReference>
<keyword evidence="2" id="KW-0547">Nucleotide-binding</keyword>
<reference evidence="2 3" key="1">
    <citation type="submission" date="2019-04" db="EMBL/GenBank/DDBJ databases">
        <title>Draft genome of the big-headed turtle Platysternon megacephalum.</title>
        <authorList>
            <person name="Gong S."/>
        </authorList>
    </citation>
    <scope>NUCLEOTIDE SEQUENCE [LARGE SCALE GENOMIC DNA]</scope>
    <source>
        <strain evidence="2">DO16091913</strain>
        <tissue evidence="2">Muscle</tissue>
    </source>
</reference>
<organism evidence="2 3">
    <name type="scientific">Platysternon megacephalum</name>
    <name type="common">big-headed turtle</name>
    <dbReference type="NCBI Taxonomy" id="55544"/>
    <lineage>
        <taxon>Eukaryota</taxon>
        <taxon>Metazoa</taxon>
        <taxon>Chordata</taxon>
        <taxon>Craniata</taxon>
        <taxon>Vertebrata</taxon>
        <taxon>Euteleostomi</taxon>
        <taxon>Archelosauria</taxon>
        <taxon>Testudinata</taxon>
        <taxon>Testudines</taxon>
        <taxon>Cryptodira</taxon>
        <taxon>Durocryptodira</taxon>
        <taxon>Testudinoidea</taxon>
        <taxon>Platysternidae</taxon>
        <taxon>Platysternon</taxon>
    </lineage>
</organism>
<keyword evidence="2" id="KW-0347">Helicase</keyword>
<protein>
    <submittedName>
        <fullName evidence="2">Putative ATP-dependent RNA helicase DHX34</fullName>
    </submittedName>
</protein>
<feature type="transmembrane region" description="Helical" evidence="1">
    <location>
        <begin position="20"/>
        <end position="43"/>
    </location>
</feature>
<accession>A0A4D9DLH3</accession>
<gene>
    <name evidence="2" type="ORF">DR999_PMT22570</name>
</gene>
<evidence type="ECO:0000313" key="3">
    <source>
        <dbReference type="Proteomes" id="UP000297703"/>
    </source>
</evidence>
<keyword evidence="2" id="KW-0378">Hydrolase</keyword>
<evidence type="ECO:0000313" key="2">
    <source>
        <dbReference type="EMBL" id="TFJ95753.1"/>
    </source>
</evidence>
<keyword evidence="2" id="KW-0067">ATP-binding</keyword>
<dbReference type="GO" id="GO:0004386">
    <property type="term" value="F:helicase activity"/>
    <property type="evidence" value="ECO:0007669"/>
    <property type="project" value="UniProtKB-KW"/>
</dbReference>
<keyword evidence="1" id="KW-0472">Membrane</keyword>
<proteinExistence type="predicted"/>
<keyword evidence="3" id="KW-1185">Reference proteome</keyword>
<evidence type="ECO:0000256" key="1">
    <source>
        <dbReference type="SAM" id="Phobius"/>
    </source>
</evidence>
<comment type="caution">
    <text evidence="2">The sequence shown here is derived from an EMBL/GenBank/DDBJ whole genome shotgun (WGS) entry which is preliminary data.</text>
</comment>
<name>A0A4D9DLH3_9SAUR</name>
<keyword evidence="1" id="KW-1133">Transmembrane helix</keyword>
<sequence>MKLRNYLSGFQISPQRTVHLIHNPTPGFVFVCLGFFCSLLKILKYAMCNKRHTIHTSFLKCLETHTKCHTMLSLTRVAKALSFPHPHSHAYIHMCTTMQIIFQCPLHSSRNLANERSYTTCIFGEREQTEKQAGEEENKNLPMEAVMTEIRAVENFIGERNNKELPSAEPISLHSFFALKEGSRQASYSSKQRLQQKYSPYNPAVPSHFLFPMQ</sequence>
<dbReference type="AlphaFoldDB" id="A0A4D9DLH3"/>
<keyword evidence="1" id="KW-0812">Transmembrane</keyword>
<reference evidence="2 3" key="2">
    <citation type="submission" date="2019-04" db="EMBL/GenBank/DDBJ databases">
        <title>The genome sequence of big-headed turtle.</title>
        <authorList>
            <person name="Gong S."/>
        </authorList>
    </citation>
    <scope>NUCLEOTIDE SEQUENCE [LARGE SCALE GENOMIC DNA]</scope>
    <source>
        <strain evidence="2">DO16091913</strain>
        <tissue evidence="2">Muscle</tissue>
    </source>
</reference>